<evidence type="ECO:0000313" key="1">
    <source>
        <dbReference type="EMBL" id="GBL74817.1"/>
    </source>
</evidence>
<comment type="caution">
    <text evidence="1">The sequence shown here is derived from an EMBL/GenBank/DDBJ whole genome shotgun (WGS) entry which is preliminary data.</text>
</comment>
<dbReference type="EMBL" id="BGPR01000006">
    <property type="protein sequence ID" value="GBL74817.1"/>
    <property type="molecule type" value="Genomic_DNA"/>
</dbReference>
<sequence length="177" mass="20329">MSDLAEAELWSGPVCLLMDAPTIIRNGELPAQRYRDEIIRPFVVTYAAAIGDESILMVDNARSHRVSFPFRRRNPLNGLASIFPRHEPNRTWLGHSREKGFWSLFTPRNNSAFEKLSSTGVGDNTPVPQCLVGVRHCFRSGETIHLIETHFCPRNHIFCLLVWYARTVHFLFTDKYD</sequence>
<organism evidence="1 2">
    <name type="scientific">Araneus ventricosus</name>
    <name type="common">Orbweaver spider</name>
    <name type="synonym">Epeira ventricosa</name>
    <dbReference type="NCBI Taxonomy" id="182803"/>
    <lineage>
        <taxon>Eukaryota</taxon>
        <taxon>Metazoa</taxon>
        <taxon>Ecdysozoa</taxon>
        <taxon>Arthropoda</taxon>
        <taxon>Chelicerata</taxon>
        <taxon>Arachnida</taxon>
        <taxon>Araneae</taxon>
        <taxon>Araneomorphae</taxon>
        <taxon>Entelegynae</taxon>
        <taxon>Araneoidea</taxon>
        <taxon>Araneidae</taxon>
        <taxon>Araneus</taxon>
    </lineage>
</organism>
<dbReference type="Proteomes" id="UP000499080">
    <property type="component" value="Unassembled WGS sequence"/>
</dbReference>
<dbReference type="OrthoDB" id="10649479at2759"/>
<evidence type="ECO:0008006" key="3">
    <source>
        <dbReference type="Google" id="ProtNLM"/>
    </source>
</evidence>
<reference evidence="1 2" key="1">
    <citation type="journal article" date="2019" name="Sci. Rep.">
        <title>Orb-weaving spider Araneus ventricosus genome elucidates the spidroin gene catalogue.</title>
        <authorList>
            <person name="Kono N."/>
            <person name="Nakamura H."/>
            <person name="Ohtoshi R."/>
            <person name="Moran D.A.P."/>
            <person name="Shinohara A."/>
            <person name="Yoshida Y."/>
            <person name="Fujiwara M."/>
            <person name="Mori M."/>
            <person name="Tomita M."/>
            <person name="Arakawa K."/>
        </authorList>
    </citation>
    <scope>NUCLEOTIDE SEQUENCE [LARGE SCALE GENOMIC DNA]</scope>
</reference>
<proteinExistence type="predicted"/>
<name>A0A4Y2A5I0_ARAVE</name>
<evidence type="ECO:0000313" key="2">
    <source>
        <dbReference type="Proteomes" id="UP000499080"/>
    </source>
</evidence>
<gene>
    <name evidence="1" type="ORF">AVEN_243667_1</name>
</gene>
<protein>
    <recommendedName>
        <fullName evidence="3">Tc1-like transposase DDE domain-containing protein</fullName>
    </recommendedName>
</protein>
<dbReference type="AlphaFoldDB" id="A0A4Y2A5I0"/>
<accession>A0A4Y2A5I0</accession>
<keyword evidence="2" id="KW-1185">Reference proteome</keyword>